<dbReference type="InterPro" id="IPR013351">
    <property type="entry name" value="T3SS_TyeA-rel"/>
</dbReference>
<proteinExistence type="predicted"/>
<dbReference type="InterPro" id="IPR015144">
    <property type="entry name" value="T3SS_TyeA"/>
</dbReference>
<dbReference type="Gene3D" id="1.20.1280.80">
    <property type="match status" value="1"/>
</dbReference>
<evidence type="ECO:0000259" key="1">
    <source>
        <dbReference type="Pfam" id="PF09059"/>
    </source>
</evidence>
<dbReference type="InterPro" id="IPR038347">
    <property type="entry name" value="TyeA_sf"/>
</dbReference>
<sequence length="93" mass="10594">MAYGPSDLMGDLIALVEKRWASVRDVEQIGVLLELESPREQVLLYQELKRLIRLLPVELFSEEEQRHNLLQCCQGALDGAIEREEDELSGDPS</sequence>
<organism evidence="2 3">
    <name type="scientific">Aeromonas lusitana</name>
    <dbReference type="NCBI Taxonomy" id="931529"/>
    <lineage>
        <taxon>Bacteria</taxon>
        <taxon>Pseudomonadati</taxon>
        <taxon>Pseudomonadota</taxon>
        <taxon>Gammaproteobacteria</taxon>
        <taxon>Aeromonadales</taxon>
        <taxon>Aeromonadaceae</taxon>
        <taxon>Aeromonas</taxon>
    </lineage>
</organism>
<keyword evidence="3" id="KW-1185">Reference proteome</keyword>
<gene>
    <name evidence="2" type="ORF">CUC44_06120</name>
</gene>
<dbReference type="EMBL" id="PGCP01000005">
    <property type="protein sequence ID" value="PJC94265.1"/>
    <property type="molecule type" value="Genomic_DNA"/>
</dbReference>
<accession>A0A2M8HCI9</accession>
<name>A0A2M8HCI9_9GAMM</name>
<dbReference type="Proteomes" id="UP000232060">
    <property type="component" value="Unassembled WGS sequence"/>
</dbReference>
<dbReference type="RefSeq" id="WP_100859084.1">
    <property type="nucleotide sequence ID" value="NZ_PGCP01000005.1"/>
</dbReference>
<evidence type="ECO:0000313" key="3">
    <source>
        <dbReference type="Proteomes" id="UP000232060"/>
    </source>
</evidence>
<comment type="caution">
    <text evidence="2">The sequence shown here is derived from an EMBL/GenBank/DDBJ whole genome shotgun (WGS) entry which is preliminary data.</text>
</comment>
<dbReference type="Pfam" id="PF09059">
    <property type="entry name" value="TyeA"/>
    <property type="match status" value="1"/>
</dbReference>
<dbReference type="SUPFAM" id="SSF140591">
    <property type="entry name" value="Type III secretion system domain"/>
    <property type="match status" value="1"/>
</dbReference>
<dbReference type="OrthoDB" id="6935130at2"/>
<dbReference type="NCBIfam" id="TIGR02511">
    <property type="entry name" value="type_III_tyeA"/>
    <property type="match status" value="1"/>
</dbReference>
<evidence type="ECO:0000313" key="2">
    <source>
        <dbReference type="EMBL" id="PJC94265.1"/>
    </source>
</evidence>
<feature type="domain" description="Type III secretion system effector delivery regulator TyeA" evidence="1">
    <location>
        <begin position="7"/>
        <end position="86"/>
    </location>
</feature>
<protein>
    <submittedName>
        <fullName evidence="2">TyeA family type III secretion system gatekeeper subunit</fullName>
    </submittedName>
</protein>
<dbReference type="AlphaFoldDB" id="A0A2M8HCI9"/>
<reference evidence="2 3" key="1">
    <citation type="submission" date="2017-11" db="EMBL/GenBank/DDBJ databases">
        <title>Draft genome sequence of environmental isolate Aeromonas lusitania sp. nov. MDC 2473.</title>
        <authorList>
            <person name="Colston S.M."/>
            <person name="Navarro A."/>
            <person name="Martinez-Murcia A.J."/>
            <person name="Graf J."/>
        </authorList>
    </citation>
    <scope>NUCLEOTIDE SEQUENCE [LARGE SCALE GENOMIC DNA]</scope>
    <source>
        <strain evidence="2 3">MDC 2473</strain>
    </source>
</reference>